<dbReference type="EMBL" id="JAPEQW010000004">
    <property type="protein sequence ID" value="MCW8038388.1"/>
    <property type="molecule type" value="Genomic_DNA"/>
</dbReference>
<dbReference type="Proteomes" id="UP001209682">
    <property type="component" value="Unassembled WGS sequence"/>
</dbReference>
<reference evidence="1 2" key="1">
    <citation type="submission" date="2022-11" db="EMBL/GenBank/DDBJ databases">
        <title>Acinetobacter entericus sp. nov., isolated from the gut of the plastic-eating larvae of the Coleoptera insect Zophobas atratus.</title>
        <authorList>
            <person name="Dong X."/>
            <person name="Yang Y."/>
        </authorList>
    </citation>
    <scope>NUCLEOTIDE SEQUENCE [LARGE SCALE GENOMIC DNA]</scope>
    <source>
        <strain evidence="1 2">BIT-DXN8</strain>
    </source>
</reference>
<sequence>MHFAIGLRRRWLPAGHILIIAIAGAQQNSRTHDEQHQKNAHLLDSLELYAHIEIKQQNDRAVMVLFQPGEKQKTHPKVRLFIE</sequence>
<evidence type="ECO:0000313" key="1">
    <source>
        <dbReference type="EMBL" id="MCW8038388.1"/>
    </source>
</evidence>
<gene>
    <name evidence="1" type="ORF">OKC24_04260</name>
</gene>
<evidence type="ECO:0008006" key="3">
    <source>
        <dbReference type="Google" id="ProtNLM"/>
    </source>
</evidence>
<keyword evidence="2" id="KW-1185">Reference proteome</keyword>
<organism evidence="1 2">
    <name type="scientific">Acinetobacter entericus</name>
    <dbReference type="NCBI Taxonomy" id="2989714"/>
    <lineage>
        <taxon>Bacteria</taxon>
        <taxon>Pseudomonadati</taxon>
        <taxon>Pseudomonadota</taxon>
        <taxon>Gammaproteobacteria</taxon>
        <taxon>Moraxellales</taxon>
        <taxon>Moraxellaceae</taxon>
        <taxon>Acinetobacter</taxon>
    </lineage>
</organism>
<name>A0ABT3NFQ7_9GAMM</name>
<dbReference type="RefSeq" id="WP_165499152.1">
    <property type="nucleotide sequence ID" value="NZ_JAPEQW010000004.1"/>
</dbReference>
<protein>
    <recommendedName>
        <fullName evidence="3">Secreted protein</fullName>
    </recommendedName>
</protein>
<proteinExistence type="predicted"/>
<accession>A0ABT3NFQ7</accession>
<evidence type="ECO:0000313" key="2">
    <source>
        <dbReference type="Proteomes" id="UP001209682"/>
    </source>
</evidence>
<comment type="caution">
    <text evidence="1">The sequence shown here is derived from an EMBL/GenBank/DDBJ whole genome shotgun (WGS) entry which is preliminary data.</text>
</comment>